<evidence type="ECO:0000313" key="3">
    <source>
        <dbReference type="Proteomes" id="UP000585474"/>
    </source>
</evidence>
<organism evidence="2 3">
    <name type="scientific">Actinidia rufa</name>
    <dbReference type="NCBI Taxonomy" id="165716"/>
    <lineage>
        <taxon>Eukaryota</taxon>
        <taxon>Viridiplantae</taxon>
        <taxon>Streptophyta</taxon>
        <taxon>Embryophyta</taxon>
        <taxon>Tracheophyta</taxon>
        <taxon>Spermatophyta</taxon>
        <taxon>Magnoliopsida</taxon>
        <taxon>eudicotyledons</taxon>
        <taxon>Gunneridae</taxon>
        <taxon>Pentapetalae</taxon>
        <taxon>asterids</taxon>
        <taxon>Ericales</taxon>
        <taxon>Actinidiaceae</taxon>
        <taxon>Actinidia</taxon>
    </lineage>
</organism>
<name>A0A7J0D7N7_9ERIC</name>
<gene>
    <name evidence="2" type="ORF">Acr_00g0005200</name>
</gene>
<feature type="region of interest" description="Disordered" evidence="1">
    <location>
        <begin position="98"/>
        <end position="160"/>
    </location>
</feature>
<comment type="caution">
    <text evidence="2">The sequence shown here is derived from an EMBL/GenBank/DDBJ whole genome shotgun (WGS) entry which is preliminary data.</text>
</comment>
<dbReference type="EMBL" id="BJWL01000070">
    <property type="protein sequence ID" value="GFS29067.1"/>
    <property type="molecule type" value="Genomic_DNA"/>
</dbReference>
<accession>A0A7J0D7N7</accession>
<dbReference type="Proteomes" id="UP000585474">
    <property type="component" value="Unassembled WGS sequence"/>
</dbReference>
<feature type="compositionally biased region" description="Basic and acidic residues" evidence="1">
    <location>
        <begin position="291"/>
        <end position="306"/>
    </location>
</feature>
<feature type="compositionally biased region" description="Basic and acidic residues" evidence="1">
    <location>
        <begin position="98"/>
        <end position="109"/>
    </location>
</feature>
<sequence>MRSSFAAAANVEVCDAASSLAAASLPPLSRMEAPLLYIRLCLGVEEKAVHRNVILGDYQEHTACCCVQRGLGVRLYVTGDWSLGTTIGIRAKFESPESYRSDFGGERKPISNSDQTRSAQKWRLSIPPDSSRRDEAPAPNRVKIGRRTHPHAPPEDRRKSLISTEKPFFEFSRHSGFIHEVGFQRFCFHFGEVRRRSDLRALIMLSDADYAPGKPRMRNEMNRKTIGQIRQCIGHEHDETRAHGLWTKLKKMYQKKTSQNKALMRRLVLKLQRGTTGEELISEFQRKGQRRGPDKKVKEEVRKEDG</sequence>
<dbReference type="AlphaFoldDB" id="A0A7J0D7N7"/>
<protein>
    <submittedName>
        <fullName evidence="2">Uncharacterized protein</fullName>
    </submittedName>
</protein>
<reference evidence="3" key="1">
    <citation type="submission" date="2019-07" db="EMBL/GenBank/DDBJ databases">
        <title>De Novo Assembly of kiwifruit Actinidia rufa.</title>
        <authorList>
            <person name="Sugita-Konishi S."/>
            <person name="Sato K."/>
            <person name="Mori E."/>
            <person name="Abe Y."/>
            <person name="Kisaki G."/>
            <person name="Hamano K."/>
            <person name="Suezawa K."/>
            <person name="Otani M."/>
            <person name="Fukuda T."/>
            <person name="Manabe T."/>
            <person name="Gomi K."/>
            <person name="Tabuchi M."/>
            <person name="Akimitsu K."/>
            <person name="Kataoka I."/>
        </authorList>
    </citation>
    <scope>NUCLEOTIDE SEQUENCE [LARGE SCALE GENOMIC DNA]</scope>
    <source>
        <strain evidence="3">cv. Fuchu</strain>
    </source>
</reference>
<feature type="region of interest" description="Disordered" evidence="1">
    <location>
        <begin position="283"/>
        <end position="306"/>
    </location>
</feature>
<feature type="compositionally biased region" description="Polar residues" evidence="1">
    <location>
        <begin position="110"/>
        <end position="119"/>
    </location>
</feature>
<keyword evidence="3" id="KW-1185">Reference proteome</keyword>
<evidence type="ECO:0000256" key="1">
    <source>
        <dbReference type="SAM" id="MobiDB-lite"/>
    </source>
</evidence>
<evidence type="ECO:0000313" key="2">
    <source>
        <dbReference type="EMBL" id="GFS29067.1"/>
    </source>
</evidence>
<proteinExistence type="predicted"/>